<sequence length="322" mass="37232">MSVLRKLHQASMVFVVMLFAYLVNTGSRFWMINVYIDNIVFWLICVVSFLLFTLYSFVLVIAYILFFEHRNPLGDPARRGRLALWYLISVAVPLLLLHFMAVKLLFRVADSSVWDSSFPTEGFPIFVLFMLLQSFLLQLRPLWHPIYLPAIHLRSSMIAYGISRRVEYPTARVSISERVQDLVEKGSIPDNMKRLLAKEVVLLIFNKYGRCYTVDGSRHSMKSTSVVLSYLLVSGWFVEIRRGVWLNVWYFVCQKRKKILVRADGELSASVLEHIADQERCTVAELSGISKGLKSKVVSHLQHRASFPEDWADQYIDLGERL</sequence>
<evidence type="ECO:0000256" key="1">
    <source>
        <dbReference type="SAM" id="Phobius"/>
    </source>
</evidence>
<dbReference type="EMBL" id="JBHULD010000003">
    <property type="protein sequence ID" value="MFD2553092.1"/>
    <property type="molecule type" value="Genomic_DNA"/>
</dbReference>
<dbReference type="Proteomes" id="UP001597440">
    <property type="component" value="Unassembled WGS sequence"/>
</dbReference>
<feature type="transmembrane region" description="Helical" evidence="1">
    <location>
        <begin position="122"/>
        <end position="139"/>
    </location>
</feature>
<keyword evidence="3" id="KW-1185">Reference proteome</keyword>
<evidence type="ECO:0000313" key="2">
    <source>
        <dbReference type="EMBL" id="MFD2553092.1"/>
    </source>
</evidence>
<keyword evidence="1" id="KW-0812">Transmembrane</keyword>
<name>A0ABW5KZP6_9SPHI</name>
<protein>
    <submittedName>
        <fullName evidence="2">Uncharacterized protein</fullName>
    </submittedName>
</protein>
<feature type="transmembrane region" description="Helical" evidence="1">
    <location>
        <begin position="12"/>
        <end position="33"/>
    </location>
</feature>
<dbReference type="RefSeq" id="WP_210356388.1">
    <property type="nucleotide sequence ID" value="NZ_JAEQMU010000009.1"/>
</dbReference>
<gene>
    <name evidence="2" type="ORF">ACFSQW_01725</name>
</gene>
<feature type="transmembrane region" description="Helical" evidence="1">
    <location>
        <begin position="39"/>
        <end position="66"/>
    </location>
</feature>
<proteinExistence type="predicted"/>
<reference evidence="3" key="1">
    <citation type="journal article" date="2019" name="Int. J. Syst. Evol. Microbiol.">
        <title>The Global Catalogue of Microorganisms (GCM) 10K type strain sequencing project: providing services to taxonomists for standard genome sequencing and annotation.</title>
        <authorList>
            <consortium name="The Broad Institute Genomics Platform"/>
            <consortium name="The Broad Institute Genome Sequencing Center for Infectious Disease"/>
            <person name="Wu L."/>
            <person name="Ma J."/>
        </authorList>
    </citation>
    <scope>NUCLEOTIDE SEQUENCE [LARGE SCALE GENOMIC DNA]</scope>
    <source>
        <strain evidence="3">KCTC 52298</strain>
    </source>
</reference>
<evidence type="ECO:0000313" key="3">
    <source>
        <dbReference type="Proteomes" id="UP001597440"/>
    </source>
</evidence>
<comment type="caution">
    <text evidence="2">The sequence shown here is derived from an EMBL/GenBank/DDBJ whole genome shotgun (WGS) entry which is preliminary data.</text>
</comment>
<keyword evidence="1" id="KW-0472">Membrane</keyword>
<feature type="transmembrane region" description="Helical" evidence="1">
    <location>
        <begin position="82"/>
        <end position="102"/>
    </location>
</feature>
<keyword evidence="1" id="KW-1133">Transmembrane helix</keyword>
<organism evidence="2 3">
    <name type="scientific">Sphingobacterium tabacisoli</name>
    <dbReference type="NCBI Taxonomy" id="2044855"/>
    <lineage>
        <taxon>Bacteria</taxon>
        <taxon>Pseudomonadati</taxon>
        <taxon>Bacteroidota</taxon>
        <taxon>Sphingobacteriia</taxon>
        <taxon>Sphingobacteriales</taxon>
        <taxon>Sphingobacteriaceae</taxon>
        <taxon>Sphingobacterium</taxon>
    </lineage>
</organism>
<accession>A0ABW5KZP6</accession>